<feature type="transmembrane region" description="Helical" evidence="6">
    <location>
        <begin position="56"/>
        <end position="81"/>
    </location>
</feature>
<dbReference type="PANTHER" id="PTHR39344">
    <property type="entry name" value="UPF0182 PROTEIN SLL1060"/>
    <property type="match status" value="1"/>
</dbReference>
<evidence type="ECO:0000256" key="4">
    <source>
        <dbReference type="ARBA" id="ARBA00023136"/>
    </source>
</evidence>
<dbReference type="GO" id="GO:0005576">
    <property type="term" value="C:extracellular region"/>
    <property type="evidence" value="ECO:0007669"/>
    <property type="project" value="TreeGrafter"/>
</dbReference>
<sequence>MSSVRVQGGRRRSAILPTLVVVAVLVVAFALFTNVWTARLWYRSFDFGSVFSTVLLTRVGLFLVFGLVMAGLVAANAAIAYRLRPRFRPQGPTSPLLERYREIVETRFIWVMIGIGVVVGLFAGAAASGQTLTFLAWSKRTAFGVTDPQYGMDVSFFVFSYPWWRFVLSFGFAALTVSVIAAAVMHYVMGAVRFSGPRRGGTTPAQAHLSILVGLTLLVRGASYWFDQYGLEITKTSQLFTGISYTSDHATANAKLILAIAAGIVALLFLGNALLQRWVVPTAGLVLLILSAIVLGYVYPGAVQYFSVRPSEELRERTYIQQNIDATRAAYGVANTEVTDYSATTTATAGQLRSDAEALPGIRLIDPSVVSPAYEQLQQVRGYYQFPKNLDVDRYTIDGQETDAVVAVREMNLDGVEGQNWNNLKTVYTHGLGLVSAYGNRAQANGEPQWITEGIPPTGQIAEHEPRVYFGELQGQSPDEYSIVGAEPGAAPIELDTPGGPNYTYTGKGGVSIGSLWHKLLYAAKFADINILLSDRVNSASKIIYDRTPLQRVQQAAPWMTVDRDAYPAVVQGRIVWVVDGYTTSNSYPNSERINLNAATSDSQTTTPGTQVVAQPGNDINYMRNSVKAVVDAYDGTVKLYAWDESDPVLQTWRKVFGSVIQPKSAIPADLLAHLRYPQDYFKVQRQILARYHQTDPGTWYRQSSLWEIPRDPVNAASTSAVEQPFYLSVKWPGDPNAVFSLTTAYVPNGRSNLAAYMAVNADAASPDYGRIRILQMSDTTQIDGPGQSFNAITTNETVSAALRNFTAQGSSQASFGNLLTLPLGGGLLYAMPVYAQRPASSGSYPVLRFVAVRFGQSVGFGTSLQDALDQVFKGNAGATTPEGEGDGTPSGETDNPAAVAALDDASTAYADAQKALTAGNLGEYQSKINEMQDDLVKAQRALGR</sequence>
<dbReference type="AlphaFoldDB" id="A0A7W5JWX9"/>
<feature type="transmembrane region" description="Helical" evidence="6">
    <location>
        <begin position="209"/>
        <end position="226"/>
    </location>
</feature>
<dbReference type="PANTHER" id="PTHR39344:SF1">
    <property type="entry name" value="UPF0182 PROTEIN SLL1060"/>
    <property type="match status" value="1"/>
</dbReference>
<keyword evidence="1" id="KW-1003">Cell membrane</keyword>
<keyword evidence="3 6" id="KW-1133">Transmembrane helix</keyword>
<protein>
    <submittedName>
        <fullName evidence="7">Uncharacterized protein</fullName>
    </submittedName>
</protein>
<dbReference type="InterPro" id="IPR005372">
    <property type="entry name" value="UPF0182"/>
</dbReference>
<feature type="region of interest" description="Disordered" evidence="5">
    <location>
        <begin position="875"/>
        <end position="896"/>
    </location>
</feature>
<keyword evidence="2 6" id="KW-0812">Transmembrane</keyword>
<feature type="transmembrane region" description="Helical" evidence="6">
    <location>
        <begin position="108"/>
        <end position="127"/>
    </location>
</feature>
<evidence type="ECO:0000256" key="6">
    <source>
        <dbReference type="SAM" id="Phobius"/>
    </source>
</evidence>
<evidence type="ECO:0000256" key="5">
    <source>
        <dbReference type="SAM" id="MobiDB-lite"/>
    </source>
</evidence>
<evidence type="ECO:0000256" key="3">
    <source>
        <dbReference type="ARBA" id="ARBA00022989"/>
    </source>
</evidence>
<accession>A0A7W5JWX9</accession>
<comment type="caution">
    <text evidence="7">The sequence shown here is derived from an EMBL/GenBank/DDBJ whole genome shotgun (WGS) entry which is preliminary data.</text>
</comment>
<dbReference type="Proteomes" id="UP000565572">
    <property type="component" value="Unassembled WGS sequence"/>
</dbReference>
<evidence type="ECO:0000256" key="2">
    <source>
        <dbReference type="ARBA" id="ARBA00022692"/>
    </source>
</evidence>
<reference evidence="7 8" key="1">
    <citation type="submission" date="2020-08" db="EMBL/GenBank/DDBJ databases">
        <title>Sequencing the genomes of 1000 actinobacteria strains.</title>
        <authorList>
            <person name="Klenk H.-P."/>
        </authorList>
    </citation>
    <scope>NUCLEOTIDE SEQUENCE [LARGE SCALE GENOMIC DNA]</scope>
    <source>
        <strain evidence="7 8">DSM 11053</strain>
    </source>
</reference>
<keyword evidence="8" id="KW-1185">Reference proteome</keyword>
<evidence type="ECO:0000313" key="8">
    <source>
        <dbReference type="Proteomes" id="UP000565572"/>
    </source>
</evidence>
<evidence type="ECO:0000256" key="1">
    <source>
        <dbReference type="ARBA" id="ARBA00022475"/>
    </source>
</evidence>
<name>A0A7W5JWX9_9ACTN</name>
<organism evidence="7 8">
    <name type="scientific">Microlunatus antarcticus</name>
    <dbReference type="NCBI Taxonomy" id="53388"/>
    <lineage>
        <taxon>Bacteria</taxon>
        <taxon>Bacillati</taxon>
        <taxon>Actinomycetota</taxon>
        <taxon>Actinomycetes</taxon>
        <taxon>Propionibacteriales</taxon>
        <taxon>Propionibacteriaceae</taxon>
        <taxon>Microlunatus</taxon>
    </lineage>
</organism>
<proteinExistence type="predicted"/>
<gene>
    <name evidence="7" type="ORF">FHX39_002525</name>
</gene>
<feature type="transmembrane region" description="Helical" evidence="6">
    <location>
        <begin position="163"/>
        <end position="188"/>
    </location>
</feature>
<feature type="transmembrane region" description="Helical" evidence="6">
    <location>
        <begin position="256"/>
        <end position="275"/>
    </location>
</feature>
<dbReference type="EMBL" id="JACHZG010000001">
    <property type="protein sequence ID" value="MBB3327581.1"/>
    <property type="molecule type" value="Genomic_DNA"/>
</dbReference>
<keyword evidence="4 6" id="KW-0472">Membrane</keyword>
<dbReference type="Pfam" id="PF03699">
    <property type="entry name" value="UPF0182"/>
    <property type="match status" value="1"/>
</dbReference>
<dbReference type="GO" id="GO:0016020">
    <property type="term" value="C:membrane"/>
    <property type="evidence" value="ECO:0007669"/>
    <property type="project" value="InterPro"/>
</dbReference>
<evidence type="ECO:0000313" key="7">
    <source>
        <dbReference type="EMBL" id="MBB3327581.1"/>
    </source>
</evidence>
<feature type="transmembrane region" description="Helical" evidence="6">
    <location>
        <begin position="282"/>
        <end position="299"/>
    </location>
</feature>
<feature type="transmembrane region" description="Helical" evidence="6">
    <location>
        <begin position="14"/>
        <end position="36"/>
    </location>
</feature>